<dbReference type="RefSeq" id="WP_182499730.1">
    <property type="nucleotide sequence ID" value="NZ_BMKM01000016.1"/>
</dbReference>
<dbReference type="GO" id="GO:0003700">
    <property type="term" value="F:DNA-binding transcription factor activity"/>
    <property type="evidence" value="ECO:0007669"/>
    <property type="project" value="InterPro"/>
</dbReference>
<proteinExistence type="predicted"/>
<name>A0A8H9G380_9SPHI</name>
<gene>
    <name evidence="2" type="ORF">GCM10011516_35550</name>
</gene>
<comment type="caution">
    <text evidence="2">The sequence shown here is derived from an EMBL/GenBank/DDBJ whole genome shotgun (WGS) entry which is preliminary data.</text>
</comment>
<evidence type="ECO:0000259" key="1">
    <source>
        <dbReference type="PROSITE" id="PS01124"/>
    </source>
</evidence>
<dbReference type="PROSITE" id="PS01124">
    <property type="entry name" value="HTH_ARAC_FAMILY_2"/>
    <property type="match status" value="1"/>
</dbReference>
<organism evidence="2 3">
    <name type="scientific">Sphingobacterium cellulitidis</name>
    <dbReference type="NCBI Taxonomy" id="1768011"/>
    <lineage>
        <taxon>Bacteria</taxon>
        <taxon>Pseudomonadati</taxon>
        <taxon>Bacteroidota</taxon>
        <taxon>Sphingobacteriia</taxon>
        <taxon>Sphingobacteriales</taxon>
        <taxon>Sphingobacteriaceae</taxon>
        <taxon>Sphingobacterium</taxon>
    </lineage>
</organism>
<dbReference type="InterPro" id="IPR018060">
    <property type="entry name" value="HTH_AraC"/>
</dbReference>
<feature type="domain" description="HTH araC/xylS-type" evidence="1">
    <location>
        <begin position="10"/>
        <end position="118"/>
    </location>
</feature>
<evidence type="ECO:0000313" key="2">
    <source>
        <dbReference type="EMBL" id="GGE34803.1"/>
    </source>
</evidence>
<dbReference type="Gene3D" id="1.10.10.60">
    <property type="entry name" value="Homeodomain-like"/>
    <property type="match status" value="2"/>
</dbReference>
<sequence>MKNISPNTKQEIVEKIQAWKKKKSYLRSDYSLNAFCGEIGYNYKYLSFIINQEFNCDFPTFINNLRFLNMIEIVDALEENQFYKLEAVAKASGFSTYAKFAHFIRTNMGLSPKDYFLIRKKTKFLISLGSLP</sequence>
<accession>A0A8H9G380</accession>
<evidence type="ECO:0000313" key="3">
    <source>
        <dbReference type="Proteomes" id="UP000614460"/>
    </source>
</evidence>
<dbReference type="AlphaFoldDB" id="A0A8H9G380"/>
<dbReference type="GO" id="GO:0043565">
    <property type="term" value="F:sequence-specific DNA binding"/>
    <property type="evidence" value="ECO:0007669"/>
    <property type="project" value="InterPro"/>
</dbReference>
<protein>
    <recommendedName>
        <fullName evidence="1">HTH araC/xylS-type domain-containing protein</fullName>
    </recommendedName>
</protein>
<dbReference type="EMBL" id="BMKM01000016">
    <property type="protein sequence ID" value="GGE34803.1"/>
    <property type="molecule type" value="Genomic_DNA"/>
</dbReference>
<keyword evidence="3" id="KW-1185">Reference proteome</keyword>
<reference evidence="2" key="1">
    <citation type="journal article" date="2014" name="Int. J. Syst. Evol. Microbiol.">
        <title>Complete genome sequence of Corynebacterium casei LMG S-19264T (=DSM 44701T), isolated from a smear-ripened cheese.</title>
        <authorList>
            <consortium name="US DOE Joint Genome Institute (JGI-PGF)"/>
            <person name="Walter F."/>
            <person name="Albersmeier A."/>
            <person name="Kalinowski J."/>
            <person name="Ruckert C."/>
        </authorList>
    </citation>
    <scope>NUCLEOTIDE SEQUENCE</scope>
    <source>
        <strain evidence="2">CGMCC 1.15966</strain>
    </source>
</reference>
<dbReference type="Proteomes" id="UP000614460">
    <property type="component" value="Unassembled WGS sequence"/>
</dbReference>
<reference evidence="2" key="2">
    <citation type="submission" date="2020-09" db="EMBL/GenBank/DDBJ databases">
        <authorList>
            <person name="Sun Q."/>
            <person name="Zhou Y."/>
        </authorList>
    </citation>
    <scope>NUCLEOTIDE SEQUENCE</scope>
    <source>
        <strain evidence="2">CGMCC 1.15966</strain>
    </source>
</reference>